<dbReference type="SUPFAM" id="SSF51735">
    <property type="entry name" value="NAD(P)-binding Rossmann-fold domains"/>
    <property type="match status" value="1"/>
</dbReference>
<dbReference type="PRINTS" id="PR00080">
    <property type="entry name" value="SDRFAMILY"/>
</dbReference>
<dbReference type="PANTHER" id="PTHR43669:SF3">
    <property type="entry name" value="ALCOHOL DEHYDROGENASE, PUTATIVE (AFU_ORTHOLOGUE AFUA_3G03445)-RELATED"/>
    <property type="match status" value="1"/>
</dbReference>
<evidence type="ECO:0000256" key="3">
    <source>
        <dbReference type="RuleBase" id="RU000363"/>
    </source>
</evidence>
<dbReference type="FunFam" id="3.40.50.720:FF:000084">
    <property type="entry name" value="Short-chain dehydrogenase reductase"/>
    <property type="match status" value="1"/>
</dbReference>
<comment type="caution">
    <text evidence="4">The sequence shown here is derived from an EMBL/GenBank/DDBJ whole genome shotgun (WGS) entry which is preliminary data.</text>
</comment>
<accession>A0A7W9CC66</accession>
<gene>
    <name evidence="4" type="ORF">HD600_001410</name>
</gene>
<dbReference type="RefSeq" id="WP_184282557.1">
    <property type="nucleotide sequence ID" value="NZ_BAAAPG010000001.1"/>
</dbReference>
<dbReference type="Pfam" id="PF00106">
    <property type="entry name" value="adh_short"/>
    <property type="match status" value="1"/>
</dbReference>
<dbReference type="PANTHER" id="PTHR43669">
    <property type="entry name" value="5-KETO-D-GLUCONATE 5-REDUCTASE"/>
    <property type="match status" value="1"/>
</dbReference>
<dbReference type="EMBL" id="JACHMU010000001">
    <property type="protein sequence ID" value="MBB5742913.1"/>
    <property type="molecule type" value="Genomic_DNA"/>
</dbReference>
<keyword evidence="2" id="KW-0560">Oxidoreductase</keyword>
<evidence type="ECO:0000256" key="1">
    <source>
        <dbReference type="ARBA" id="ARBA00006484"/>
    </source>
</evidence>
<dbReference type="InterPro" id="IPR002347">
    <property type="entry name" value="SDR_fam"/>
</dbReference>
<evidence type="ECO:0000256" key="2">
    <source>
        <dbReference type="ARBA" id="ARBA00023002"/>
    </source>
</evidence>
<protein>
    <submittedName>
        <fullName evidence="4">NAD(P)-dependent dehydrogenase (Short-subunit alcohol dehydrogenase family)</fullName>
    </submittedName>
</protein>
<dbReference type="InterPro" id="IPR020904">
    <property type="entry name" value="Sc_DH/Rdtase_CS"/>
</dbReference>
<dbReference type="PRINTS" id="PR00081">
    <property type="entry name" value="GDHRDH"/>
</dbReference>
<dbReference type="AlphaFoldDB" id="A0A7W9CC66"/>
<reference evidence="4 5" key="1">
    <citation type="submission" date="2020-08" db="EMBL/GenBank/DDBJ databases">
        <title>Sequencing the genomes of 1000 actinobacteria strains.</title>
        <authorList>
            <person name="Klenk H.-P."/>
        </authorList>
    </citation>
    <scope>NUCLEOTIDE SEQUENCE [LARGE SCALE GENOMIC DNA]</scope>
    <source>
        <strain evidence="4 5">DSM 24823</strain>
    </source>
</reference>
<dbReference type="Proteomes" id="UP000517712">
    <property type="component" value="Unassembled WGS sequence"/>
</dbReference>
<sequence length="270" mass="28771">MTRVHGASAVVTGGASGIGRGIAEALITEGAHVMISDVDAAAAEQTAAEIGALWVATDVSRLESVEELAATAVAEFGSIEIVVNNAGVGPFAPIAELTMADWRWMLDVNLYGVIHGVHTFLPILEANPHGGHIVNTTSMSTLTPFARLGAYAVSKFGVAALTEVLQLELEEAGSRVHVTQLVPGSVRTNIAQSTRHRPDGDKGALQDAAIDLSFSSSTHWLEPSEVGRITVRAIENDDPYAITHPDRWSAVAKRFSRIEQAFHQYQDDVD</sequence>
<evidence type="ECO:0000313" key="4">
    <source>
        <dbReference type="EMBL" id="MBB5742913.1"/>
    </source>
</evidence>
<proteinExistence type="inferred from homology"/>
<dbReference type="InterPro" id="IPR036291">
    <property type="entry name" value="NAD(P)-bd_dom_sf"/>
</dbReference>
<dbReference type="CDD" id="cd05233">
    <property type="entry name" value="SDR_c"/>
    <property type="match status" value="1"/>
</dbReference>
<dbReference type="Gene3D" id="3.40.50.720">
    <property type="entry name" value="NAD(P)-binding Rossmann-like Domain"/>
    <property type="match status" value="1"/>
</dbReference>
<dbReference type="GO" id="GO:0016491">
    <property type="term" value="F:oxidoreductase activity"/>
    <property type="evidence" value="ECO:0007669"/>
    <property type="project" value="UniProtKB-KW"/>
</dbReference>
<keyword evidence="5" id="KW-1185">Reference proteome</keyword>
<dbReference type="PROSITE" id="PS00061">
    <property type="entry name" value="ADH_SHORT"/>
    <property type="match status" value="1"/>
</dbReference>
<organism evidence="4 5">
    <name type="scientific">Microbacterium ginsengiterrae</name>
    <dbReference type="NCBI Taxonomy" id="546115"/>
    <lineage>
        <taxon>Bacteria</taxon>
        <taxon>Bacillati</taxon>
        <taxon>Actinomycetota</taxon>
        <taxon>Actinomycetes</taxon>
        <taxon>Micrococcales</taxon>
        <taxon>Microbacteriaceae</taxon>
        <taxon>Microbacterium</taxon>
    </lineage>
</organism>
<comment type="similarity">
    <text evidence="1 3">Belongs to the short-chain dehydrogenases/reductases (SDR) family.</text>
</comment>
<name>A0A7W9CC66_9MICO</name>
<evidence type="ECO:0000313" key="5">
    <source>
        <dbReference type="Proteomes" id="UP000517712"/>
    </source>
</evidence>